<dbReference type="AlphaFoldDB" id="A0A1I5S6K7"/>
<dbReference type="STRING" id="1884432.SAMN05518683_10869"/>
<dbReference type="RefSeq" id="WP_093336781.1">
    <property type="nucleotide sequence ID" value="NZ_FOXD01000008.1"/>
</dbReference>
<dbReference type="EMBL" id="FOXD01000008">
    <property type="protein sequence ID" value="SFP66355.1"/>
    <property type="molecule type" value="Genomic_DNA"/>
</dbReference>
<evidence type="ECO:0000256" key="1">
    <source>
        <dbReference type="SAM" id="Phobius"/>
    </source>
</evidence>
<dbReference type="OrthoDB" id="9818409at2"/>
<keyword evidence="1" id="KW-1133">Transmembrane helix</keyword>
<sequence length="260" mass="30254">MEKENFIKSLSDAVYSNKNEIYFVGMVLTIISSVIGFWITYHHFSANYEGQNELANVLMSPFIIAVVYSLIIFFIGSLVITTLTMTHARRMKAFNVEVEFEAWQHNIMKIGQVHYLSDILSYHKQIVGQFNNVESVSFRSVLIELCQRYQEYFTRAFDVQLSYSIKTEEELTHQERQLLSFMENKETTVGFQNRMIGNRTLLIAAAHSSFEQNPPMYLSFLSDSDYEFDDYDVEAIRALIEYADIVLDNVHLVLAFEDTF</sequence>
<keyword evidence="1" id="KW-0812">Transmembrane</keyword>
<keyword evidence="1" id="KW-0472">Membrane</keyword>
<evidence type="ECO:0000313" key="3">
    <source>
        <dbReference type="Proteomes" id="UP000198892"/>
    </source>
</evidence>
<feature type="transmembrane region" description="Helical" evidence="1">
    <location>
        <begin position="21"/>
        <end position="41"/>
    </location>
</feature>
<name>A0A1I5S6K7_9BACI</name>
<proteinExistence type="predicted"/>
<evidence type="ECO:0000313" key="2">
    <source>
        <dbReference type="EMBL" id="SFP66355.1"/>
    </source>
</evidence>
<protein>
    <submittedName>
        <fullName evidence="2">Uncharacterized protein</fullName>
    </submittedName>
</protein>
<gene>
    <name evidence="2" type="ORF">SAMN05518683_10869</name>
</gene>
<feature type="transmembrane region" description="Helical" evidence="1">
    <location>
        <begin position="61"/>
        <end position="83"/>
    </location>
</feature>
<accession>A0A1I5S6K7</accession>
<dbReference type="Proteomes" id="UP000198892">
    <property type="component" value="Unassembled WGS sequence"/>
</dbReference>
<keyword evidence="3" id="KW-1185">Reference proteome</keyword>
<organism evidence="2 3">
    <name type="scientific">Salibacterium halotolerans</name>
    <dbReference type="NCBI Taxonomy" id="1884432"/>
    <lineage>
        <taxon>Bacteria</taxon>
        <taxon>Bacillati</taxon>
        <taxon>Bacillota</taxon>
        <taxon>Bacilli</taxon>
        <taxon>Bacillales</taxon>
        <taxon>Bacillaceae</taxon>
    </lineage>
</organism>
<reference evidence="3" key="1">
    <citation type="submission" date="2016-10" db="EMBL/GenBank/DDBJ databases">
        <authorList>
            <person name="Varghese N."/>
            <person name="Submissions S."/>
        </authorList>
    </citation>
    <scope>NUCLEOTIDE SEQUENCE [LARGE SCALE GENOMIC DNA]</scope>
    <source>
        <strain evidence="3">S7</strain>
    </source>
</reference>